<keyword evidence="6" id="KW-0496">Mitochondrion</keyword>
<feature type="domain" description="RSE1/DDB1/CPSF1 C-terminal" evidence="3">
    <location>
        <begin position="975"/>
        <end position="1295"/>
    </location>
</feature>
<dbReference type="InterPro" id="IPR015943">
    <property type="entry name" value="WD40/YVTN_repeat-like_dom_sf"/>
</dbReference>
<dbReference type="Pfam" id="PF03178">
    <property type="entry name" value="CPSF_A"/>
    <property type="match status" value="1"/>
</dbReference>
<dbReference type="Proteomes" id="UP000290189">
    <property type="component" value="Unassembled WGS sequence"/>
</dbReference>
<dbReference type="InterPro" id="IPR058543">
    <property type="entry name" value="Beta-prop_RSE1/DDB1/CPSF1_2nd"/>
</dbReference>
<gene>
    <name evidence="6" type="ORF">PLBR_LOCUS5189</name>
</gene>
<accession>A0A3P3YCS5</accession>
<evidence type="ECO:0008006" key="8">
    <source>
        <dbReference type="Google" id="ProtNLM"/>
    </source>
</evidence>
<name>A0A3P3YCS5_PLABS</name>
<sequence length="1334" mass="143754">MTSAYASVQQWHHANAVHLACKADLFDQRPSLVVVRSNVVEVYAVVDDRPLRLRHRLVLQGTPVDVKPARFPGSQRDSLLLTFMDALLSRLDFNPETNRFETTAMHAYEMPKRKLGGVNDFQPPLLCVDPQQRCSAYVVASDSIMIWPFTDRVEFGAVHVTSDAPKGVVSQHGVETRAGLVVDLSEYGVDRIKAITFLNGFLEPSVLVLHDPEHTWAGRTAAKPSTCVLTSISISLDTGKHWLIANEKGLPYDAESLLALPMPVGGALVFSSNLVMYHKQKMEAALSVNEFGDRVTTLRVSPTQPTHCAPFCMERAAVAALAPDAFVIGTRAGDLHLLTLQTLGDSIRSMDVTRVTRSHIASCLCALSPSLLFIGSKLGDSLLVRYETTTVEVDVSSGAPDGDRQPDRDDAAMDILFRETPGADRRVVPTLSATVRDSLFCVAPLTRIRMTQSGTPARAEMVACSGYDRTGALLVLDDCVRPTQLASFDIKQPATGCWSLLADDDALYPTFVVIGQESRTLVRRSTGDELLTVDQSGFCTEEATVAAGNVAGRERIVQVLRRSVRLLRADTTATLIAEIAVDGVVQSAHVCDPFVALLLDDGSLLFGDAAAPALTLERVPRDTAPVAIALYRDRGTSGLFSARSMADPQASAGVEAMGDDGEDLEALLFGSGDATATTPTTDEAGPGATQGAAAAAVHILACVSSTGTLDLYRLPDVHLLFRARSLCRGAQLLCNEVGGADDDDAPVAAADEEQQQRVRFLLVDTLCDDDLARPVLIAALANDDILIYNAFPSPAGHAPVPLAWSRFDHGRLTRPLMASGVVSTAPFAVKFDAIAGRSGVFVGGVRPWWIFGTRDYVQTFAAAAEVGGGRITTFGAFRSAACPSGAFLYGCDSTLRVCTLPDGVAYEGGMAVRRKPLRATPILLTFHVDSGMVALLTLRKAPVWSVEEVTARSVPVQDNRCALHLCRNGSFDIVDTFDEMEHDGEETILAVEDAPLAVGGAADGKRIPFLAVGTANVESEEVQCRGRILLFRVHDTTPSDATGAGMRLNLAFESKEIGPISAIAAVQGCLCVAVGLRVVMYRWDADRLVGCAFFDADFYAVSLAAAKGFIVLADVYNSAYLLYWEPRLKQVMLLGRDPVYTEVYAADFLIDGDDLSVVVADAHGNLRLVGYAPYRPDSLGGRRLLRRADIHLGTRVTSFVRLRGRDLSGMTVSRGGRYPLVGAGIDGSVSCLAPVTETLYRRLYSLTTLLTFQVRHLGGLNPRQYRAWKAAGRGDILTTNCVRNVVDIDFLLRFAGLDYALQGQLAQSIGTTPDQIVDNLLQLQLSSSMQPYLA</sequence>
<dbReference type="GO" id="GO:0005634">
    <property type="term" value="C:nucleus"/>
    <property type="evidence" value="ECO:0007669"/>
    <property type="project" value="UniProtKB-SubCell"/>
</dbReference>
<dbReference type="InterPro" id="IPR050358">
    <property type="entry name" value="RSE1/DDB1/CFT1"/>
</dbReference>
<dbReference type="Gene3D" id="2.130.10.10">
    <property type="entry name" value="YVTN repeat-like/Quinoprotein amine dehydrogenase"/>
    <property type="match status" value="2"/>
</dbReference>
<geneLocation type="mitochondrion" evidence="6"/>
<dbReference type="PANTHER" id="PTHR10644">
    <property type="entry name" value="DNA REPAIR/RNA PROCESSING CPSF FAMILY"/>
    <property type="match status" value="1"/>
</dbReference>
<protein>
    <recommendedName>
        <fullName evidence="8">Cleavage/polyadenylation specificity factor A subunit C-terminal domain-containing protein</fullName>
    </recommendedName>
</protein>
<evidence type="ECO:0000259" key="4">
    <source>
        <dbReference type="Pfam" id="PF10433"/>
    </source>
</evidence>
<organism evidence="6 7">
    <name type="scientific">Plasmodiophora brassicae</name>
    <name type="common">Clubroot disease agent</name>
    <dbReference type="NCBI Taxonomy" id="37360"/>
    <lineage>
        <taxon>Eukaryota</taxon>
        <taxon>Sar</taxon>
        <taxon>Rhizaria</taxon>
        <taxon>Endomyxa</taxon>
        <taxon>Phytomyxea</taxon>
        <taxon>Plasmodiophorida</taxon>
        <taxon>Plasmodiophoridae</taxon>
        <taxon>Plasmodiophora</taxon>
    </lineage>
</organism>
<feature type="domain" description="RSE1/DDB1/CPSF1 first beta-propeller" evidence="4">
    <location>
        <begin position="21"/>
        <end position="389"/>
    </location>
</feature>
<evidence type="ECO:0000259" key="3">
    <source>
        <dbReference type="Pfam" id="PF03178"/>
    </source>
</evidence>
<dbReference type="InterPro" id="IPR018846">
    <property type="entry name" value="Beta-prop_RSE1/DDB1/CPSF1_1st"/>
</dbReference>
<evidence type="ECO:0000256" key="1">
    <source>
        <dbReference type="ARBA" id="ARBA00004123"/>
    </source>
</evidence>
<dbReference type="InterPro" id="IPR004871">
    <property type="entry name" value="RSE1/DDB1/CPSF1_C"/>
</dbReference>
<dbReference type="Pfam" id="PF23726">
    <property type="entry name" value="Beta-prop_RSE1_2nd"/>
    <property type="match status" value="1"/>
</dbReference>
<keyword evidence="2" id="KW-0539">Nucleus</keyword>
<proteinExistence type="predicted"/>
<evidence type="ECO:0000259" key="5">
    <source>
        <dbReference type="Pfam" id="PF23726"/>
    </source>
</evidence>
<dbReference type="Pfam" id="PF10433">
    <property type="entry name" value="Beta-prop_RSE1_1st"/>
    <property type="match status" value="1"/>
</dbReference>
<dbReference type="EMBL" id="OVEO01000008">
    <property type="protein sequence ID" value="SPQ97974.1"/>
    <property type="molecule type" value="Genomic_DNA"/>
</dbReference>
<dbReference type="GO" id="GO:0003676">
    <property type="term" value="F:nucleic acid binding"/>
    <property type="evidence" value="ECO:0007669"/>
    <property type="project" value="InterPro"/>
</dbReference>
<evidence type="ECO:0000313" key="6">
    <source>
        <dbReference type="EMBL" id="SPQ97974.1"/>
    </source>
</evidence>
<reference evidence="6 7" key="1">
    <citation type="submission" date="2018-03" db="EMBL/GenBank/DDBJ databases">
        <authorList>
            <person name="Fogelqvist J."/>
        </authorList>
    </citation>
    <scope>NUCLEOTIDE SEQUENCE [LARGE SCALE GENOMIC DNA]</scope>
</reference>
<comment type="subcellular location">
    <subcellularLocation>
        <location evidence="1">Nucleus</location>
    </subcellularLocation>
</comment>
<evidence type="ECO:0000256" key="2">
    <source>
        <dbReference type="ARBA" id="ARBA00023242"/>
    </source>
</evidence>
<feature type="domain" description="RSE1/DDB1/CPSF1 second beta-propeller" evidence="5">
    <location>
        <begin position="482"/>
        <end position="900"/>
    </location>
</feature>
<evidence type="ECO:0000313" key="7">
    <source>
        <dbReference type="Proteomes" id="UP000290189"/>
    </source>
</evidence>